<evidence type="ECO:0000259" key="6">
    <source>
        <dbReference type="PROSITE" id="PS50943"/>
    </source>
</evidence>
<keyword evidence="8" id="KW-1185">Reference proteome</keyword>
<dbReference type="GO" id="GO:0003677">
    <property type="term" value="F:DNA binding"/>
    <property type="evidence" value="ECO:0007669"/>
    <property type="project" value="InterPro"/>
</dbReference>
<evidence type="ECO:0000313" key="8">
    <source>
        <dbReference type="Proteomes" id="UP000533900"/>
    </source>
</evidence>
<dbReference type="Proteomes" id="UP000533900">
    <property type="component" value="Unassembled WGS sequence"/>
</dbReference>
<dbReference type="SMART" id="SM00530">
    <property type="entry name" value="HTH_XRE"/>
    <property type="match status" value="1"/>
</dbReference>
<feature type="transmembrane region" description="Helical" evidence="5">
    <location>
        <begin position="85"/>
        <end position="109"/>
    </location>
</feature>
<dbReference type="InterPro" id="IPR010982">
    <property type="entry name" value="Lambda_DNA-bd_dom_sf"/>
</dbReference>
<dbReference type="InterPro" id="IPR001387">
    <property type="entry name" value="Cro/C1-type_HTH"/>
</dbReference>
<organism evidence="7 8">
    <name type="scientific">Winogradskyella flava</name>
    <dbReference type="NCBI Taxonomy" id="1884876"/>
    <lineage>
        <taxon>Bacteria</taxon>
        <taxon>Pseudomonadati</taxon>
        <taxon>Bacteroidota</taxon>
        <taxon>Flavobacteriia</taxon>
        <taxon>Flavobacteriales</taxon>
        <taxon>Flavobacteriaceae</taxon>
        <taxon>Winogradskyella</taxon>
    </lineage>
</organism>
<keyword evidence="2 5" id="KW-0812">Transmembrane</keyword>
<proteinExistence type="predicted"/>
<accession>A0A842ITB2</accession>
<evidence type="ECO:0000256" key="4">
    <source>
        <dbReference type="ARBA" id="ARBA00023136"/>
    </source>
</evidence>
<evidence type="ECO:0000256" key="3">
    <source>
        <dbReference type="ARBA" id="ARBA00022989"/>
    </source>
</evidence>
<dbReference type="PROSITE" id="PS50943">
    <property type="entry name" value="HTH_CROC1"/>
    <property type="match status" value="1"/>
</dbReference>
<evidence type="ECO:0000313" key="7">
    <source>
        <dbReference type="EMBL" id="MBC2846260.1"/>
    </source>
</evidence>
<name>A0A842ITB2_9FLAO</name>
<protein>
    <submittedName>
        <fullName evidence="7">Helix-turn-helix domain-containing protein</fullName>
    </submittedName>
</protein>
<keyword evidence="4 5" id="KW-0472">Membrane</keyword>
<evidence type="ECO:0000256" key="5">
    <source>
        <dbReference type="SAM" id="Phobius"/>
    </source>
</evidence>
<dbReference type="RefSeq" id="WP_185789964.1">
    <property type="nucleotide sequence ID" value="NZ_JACLCP010000004.1"/>
</dbReference>
<reference evidence="7" key="1">
    <citation type="submission" date="2020-08" db="EMBL/GenBank/DDBJ databases">
        <title>Winogradskyella ouciana sp. nov., isolated from the hadal seawater of the Mariana Trench.</title>
        <authorList>
            <person name="He X."/>
        </authorList>
    </citation>
    <scope>NUCLEOTIDE SEQUENCE [LARGE SCALE GENOMIC DNA]</scope>
    <source>
        <strain evidence="7">KCTC 52348</strain>
    </source>
</reference>
<feature type="transmembrane region" description="Helical" evidence="5">
    <location>
        <begin position="155"/>
        <end position="176"/>
    </location>
</feature>
<feature type="domain" description="HTH cro/C1-type" evidence="6">
    <location>
        <begin position="11"/>
        <end position="65"/>
    </location>
</feature>
<comment type="subcellular location">
    <subcellularLocation>
        <location evidence="1">Membrane</location>
        <topology evidence="1">Multi-pass membrane protein</topology>
    </subcellularLocation>
</comment>
<dbReference type="Pfam" id="PF01381">
    <property type="entry name" value="HTH_3"/>
    <property type="match status" value="1"/>
</dbReference>
<feature type="transmembrane region" description="Helical" evidence="5">
    <location>
        <begin position="129"/>
        <end position="149"/>
    </location>
</feature>
<keyword evidence="3 5" id="KW-1133">Transmembrane helix</keyword>
<comment type="caution">
    <text evidence="7">The sequence shown here is derived from an EMBL/GenBank/DDBJ whole genome shotgun (WGS) entry which is preliminary data.</text>
</comment>
<dbReference type="EMBL" id="JACLCP010000004">
    <property type="protein sequence ID" value="MBC2846260.1"/>
    <property type="molecule type" value="Genomic_DNA"/>
</dbReference>
<evidence type="ECO:0000256" key="1">
    <source>
        <dbReference type="ARBA" id="ARBA00004141"/>
    </source>
</evidence>
<dbReference type="Gene3D" id="1.10.260.40">
    <property type="entry name" value="lambda repressor-like DNA-binding domains"/>
    <property type="match status" value="1"/>
</dbReference>
<evidence type="ECO:0000256" key="2">
    <source>
        <dbReference type="ARBA" id="ARBA00022692"/>
    </source>
</evidence>
<dbReference type="InterPro" id="IPR019109">
    <property type="entry name" value="MamF_MmsF"/>
</dbReference>
<gene>
    <name evidence="7" type="ORF">H7F21_14230</name>
</gene>
<dbReference type="CDD" id="cd00093">
    <property type="entry name" value="HTH_XRE"/>
    <property type="match status" value="1"/>
</dbReference>
<dbReference type="SUPFAM" id="SSF47413">
    <property type="entry name" value="lambda repressor-like DNA-binding domains"/>
    <property type="match status" value="1"/>
</dbReference>
<dbReference type="Pfam" id="PF09685">
    <property type="entry name" value="MamF_MmsF"/>
    <property type="match status" value="1"/>
</dbReference>
<sequence>MDLITDILTIIKNIREQLGFTQAELANKSGLSLRTIQRLESSNKEPKGHTLKVLSNVFNMEPKVLQDKFQRIESTKNSEKTSIQLINLSIISFIGIPFGNIIFPLIIWYRNRKSKIVDDIGRRIINFQIIWWIILSLLLAISPFMSRQFFSNTQIILYVLFVGYAFNVVVVVVTAMKLKRNDLDVLNLPIRFI</sequence>
<dbReference type="AlphaFoldDB" id="A0A842ITB2"/>